<keyword evidence="5" id="KW-0297">G-protein coupled receptor</keyword>
<evidence type="ECO:0000256" key="11">
    <source>
        <dbReference type="SAM" id="Phobius"/>
    </source>
</evidence>
<dbReference type="Proteomes" id="UP000095751">
    <property type="component" value="Unassembled WGS sequence"/>
</dbReference>
<feature type="transmembrane region" description="Helical" evidence="11">
    <location>
        <begin position="699"/>
        <end position="722"/>
    </location>
</feature>
<gene>
    <name evidence="14" type="ORF">FRACYDRAFT_235200</name>
</gene>
<keyword evidence="6 11" id="KW-0472">Membrane</keyword>
<protein>
    <submittedName>
        <fullName evidence="14">Periplasmic binding protein-like I</fullName>
    </submittedName>
</protein>
<dbReference type="PROSITE" id="PS50259">
    <property type="entry name" value="G_PROTEIN_RECEP_F3_4"/>
    <property type="match status" value="1"/>
</dbReference>
<keyword evidence="7" id="KW-0675">Receptor</keyword>
<dbReference type="GO" id="GO:0038039">
    <property type="term" value="C:G protein-coupled receptor heterodimeric complex"/>
    <property type="evidence" value="ECO:0007669"/>
    <property type="project" value="TreeGrafter"/>
</dbReference>
<feature type="transmembrane region" description="Helical" evidence="11">
    <location>
        <begin position="546"/>
        <end position="567"/>
    </location>
</feature>
<evidence type="ECO:0000256" key="2">
    <source>
        <dbReference type="ARBA" id="ARBA00022692"/>
    </source>
</evidence>
<dbReference type="InterPro" id="IPR028081">
    <property type="entry name" value="Leu-bd"/>
</dbReference>
<keyword evidence="4 11" id="KW-1133">Transmembrane helix</keyword>
<proteinExistence type="predicted"/>
<dbReference type="InterPro" id="IPR002455">
    <property type="entry name" value="GPCR3_GABA-B"/>
</dbReference>
<evidence type="ECO:0000256" key="5">
    <source>
        <dbReference type="ARBA" id="ARBA00023040"/>
    </source>
</evidence>
<feature type="domain" description="G-protein coupled receptors family 3 profile" evidence="13">
    <location>
        <begin position="598"/>
        <end position="798"/>
    </location>
</feature>
<evidence type="ECO:0000256" key="8">
    <source>
        <dbReference type="ARBA" id="ARBA00023180"/>
    </source>
</evidence>
<dbReference type="PANTHER" id="PTHR10519:SF20">
    <property type="entry name" value="G-PROTEIN COUPLED RECEPTOR 156-RELATED"/>
    <property type="match status" value="1"/>
</dbReference>
<comment type="subcellular location">
    <subcellularLocation>
        <location evidence="1">Membrane</location>
        <topology evidence="1">Multi-pass membrane protein</topology>
    </subcellularLocation>
</comment>
<dbReference type="CDD" id="cd15047">
    <property type="entry name" value="7tmC_GABA-B-like"/>
    <property type="match status" value="1"/>
</dbReference>
<dbReference type="SUPFAM" id="SSF53822">
    <property type="entry name" value="Periplasmic binding protein-like I"/>
    <property type="match status" value="1"/>
</dbReference>
<dbReference type="Gene3D" id="3.40.50.2300">
    <property type="match status" value="2"/>
</dbReference>
<feature type="transmembrane region" description="Helical" evidence="11">
    <location>
        <begin position="511"/>
        <end position="534"/>
    </location>
</feature>
<dbReference type="InParanoid" id="A0A1E7FTZ2"/>
<feature type="signal peptide" evidence="12">
    <location>
        <begin position="1"/>
        <end position="25"/>
    </location>
</feature>
<dbReference type="Pfam" id="PF00003">
    <property type="entry name" value="7tm_3"/>
    <property type="match status" value="1"/>
</dbReference>
<keyword evidence="9" id="KW-0807">Transducer</keyword>
<evidence type="ECO:0000256" key="9">
    <source>
        <dbReference type="ARBA" id="ARBA00023224"/>
    </source>
</evidence>
<evidence type="ECO:0000259" key="13">
    <source>
        <dbReference type="PROSITE" id="PS50259"/>
    </source>
</evidence>
<feature type="transmembrane region" description="Helical" evidence="11">
    <location>
        <begin position="643"/>
        <end position="665"/>
    </location>
</feature>
<feature type="compositionally biased region" description="Basic and acidic residues" evidence="10">
    <location>
        <begin position="890"/>
        <end position="911"/>
    </location>
</feature>
<dbReference type="InterPro" id="IPR017978">
    <property type="entry name" value="GPCR_3_C"/>
</dbReference>
<keyword evidence="8" id="KW-0325">Glycoprotein</keyword>
<dbReference type="EMBL" id="KV784354">
    <property type="protein sequence ID" value="OEU21575.1"/>
    <property type="molecule type" value="Genomic_DNA"/>
</dbReference>
<evidence type="ECO:0000256" key="4">
    <source>
        <dbReference type="ARBA" id="ARBA00022989"/>
    </source>
</evidence>
<keyword evidence="15" id="KW-1185">Reference proteome</keyword>
<feature type="transmembrane region" description="Helical" evidence="11">
    <location>
        <begin position="763"/>
        <end position="785"/>
    </location>
</feature>
<dbReference type="AlphaFoldDB" id="A0A1E7FTZ2"/>
<feature type="chain" id="PRO_5009193524" evidence="12">
    <location>
        <begin position="26"/>
        <end position="911"/>
    </location>
</feature>
<evidence type="ECO:0000256" key="6">
    <source>
        <dbReference type="ARBA" id="ARBA00023136"/>
    </source>
</evidence>
<reference evidence="14 15" key="1">
    <citation type="submission" date="2016-09" db="EMBL/GenBank/DDBJ databases">
        <title>Extensive genetic diversity and differential bi-allelic expression allows diatom success in the polar Southern Ocean.</title>
        <authorList>
            <consortium name="DOE Joint Genome Institute"/>
            <person name="Mock T."/>
            <person name="Otillar R.P."/>
            <person name="Strauss J."/>
            <person name="Dupont C."/>
            <person name="Frickenhaus S."/>
            <person name="Maumus F."/>
            <person name="Mcmullan M."/>
            <person name="Sanges R."/>
            <person name="Schmutz J."/>
            <person name="Toseland A."/>
            <person name="Valas R."/>
            <person name="Veluchamy A."/>
            <person name="Ward B.J."/>
            <person name="Allen A."/>
            <person name="Barry K."/>
            <person name="Falciatore A."/>
            <person name="Ferrante M."/>
            <person name="Fortunato A.E."/>
            <person name="Gloeckner G."/>
            <person name="Gruber A."/>
            <person name="Hipkin R."/>
            <person name="Janech M."/>
            <person name="Kroth P."/>
            <person name="Leese F."/>
            <person name="Lindquist E."/>
            <person name="Lyon B.R."/>
            <person name="Martin J."/>
            <person name="Mayer C."/>
            <person name="Parker M."/>
            <person name="Quesneville H."/>
            <person name="Raymond J."/>
            <person name="Uhlig C."/>
            <person name="Valentin K.U."/>
            <person name="Worden A.Z."/>
            <person name="Armbrust E.V."/>
            <person name="Bowler C."/>
            <person name="Green B."/>
            <person name="Moulton V."/>
            <person name="Van Oosterhout C."/>
            <person name="Grigoriev I."/>
        </authorList>
    </citation>
    <scope>NUCLEOTIDE SEQUENCE [LARGE SCALE GENOMIC DNA]</scope>
    <source>
        <strain evidence="14 15">CCMP1102</strain>
    </source>
</reference>
<keyword evidence="3 12" id="KW-0732">Signal</keyword>
<evidence type="ECO:0000256" key="12">
    <source>
        <dbReference type="SAM" id="SignalP"/>
    </source>
</evidence>
<evidence type="ECO:0000313" key="14">
    <source>
        <dbReference type="EMBL" id="OEU21575.1"/>
    </source>
</evidence>
<evidence type="ECO:0000256" key="1">
    <source>
        <dbReference type="ARBA" id="ARBA00004141"/>
    </source>
</evidence>
<feature type="transmembrane region" description="Helical" evidence="11">
    <location>
        <begin position="601"/>
        <end position="622"/>
    </location>
</feature>
<dbReference type="GO" id="GO:0004965">
    <property type="term" value="F:G protein-coupled GABA receptor activity"/>
    <property type="evidence" value="ECO:0007669"/>
    <property type="project" value="InterPro"/>
</dbReference>
<evidence type="ECO:0000256" key="10">
    <source>
        <dbReference type="SAM" id="MobiDB-lite"/>
    </source>
</evidence>
<feature type="compositionally biased region" description="Polar residues" evidence="10">
    <location>
        <begin position="827"/>
        <end position="841"/>
    </location>
</feature>
<evidence type="ECO:0000256" key="7">
    <source>
        <dbReference type="ARBA" id="ARBA00023170"/>
    </source>
</evidence>
<dbReference type="PANTHER" id="PTHR10519">
    <property type="entry name" value="GABA-B RECEPTOR"/>
    <property type="match status" value="1"/>
</dbReference>
<sequence>MKLLTTALTTTLLSLLFSTIFVVDAQHYTEGARRNTLILTRTADDGAITSLLDPVNITEEERTQEACEFDGGLLTIGHPMDLHPADKWFSICNLFQKGYELMIDSINSFPRCGVHVQGKNYGLILKSYESDGSKWKAAAIAKSIESTTDFFLAPYTSSISNEISAVAHDAKKIMIAPGSYFTYVYENRPGSFGVLPLPEQYLKQVIPMLAKAGARTVQTVYEGGPGKQCESARILTDEYNMIIQAEHQMEADPKMIDFLPIAYNMSQADQNPDVVITCTYDAACSEWISALRNISWSPKAQVFSICIGMETFAEQVGTDAEYMIGSSPWDRSLKTTDAINGWSSEYFAELFESYSGRDAAYHAAIGQATVSVLAQAIELSNSLSYENVSEALSTGEFNTVFGKVIFDKNGQNEMNLIATQYNNNMSVNVIYPPELADASIVYPMPTWNERDCNKLSPCNEVGGAYTGICSKDGTCLCDDDETQYSYGTGITAACHYIPNEDMTYMSTGIKIVGYILCTIQCIVSIFFIGWTFYYRSHKVVSLSQPLFLVLVAFGCLVMSLSIIPLAVEGDYRVEQDPDTGLLSSDDIPADDVKGLDIACMAFPWLIAMGFGITFSALFAKIVRIKKIMNNARRFSRTKVEVKDVISIMVSIILVEAIILFTWQFVAPLRWDRVVVVTSDLGYPVQSVGMCSSENQPASMIFVIVLFVLNLGCILTAVVFCFITRDIKSTLNEGMWIAAAIVSILQILVVAVPIAIIASENTSASFFVTSAAVFIMSMAVTIFIFVPKFYNLHYNENVNEMISSHLRRSSRGRRMVSSMEGSRRAASMKNSAGNSVRSTDSSGTKRKYGLYLSEADMNRSFVSSEFMPNAVEDDNVEKPALEKDDDDDDDIVKPKEEQDYTKGLNDEKKETN</sequence>
<name>A0A1E7FTZ2_9STRA</name>
<evidence type="ECO:0000256" key="3">
    <source>
        <dbReference type="ARBA" id="ARBA00022729"/>
    </source>
</evidence>
<feature type="region of interest" description="Disordered" evidence="10">
    <location>
        <begin position="863"/>
        <end position="911"/>
    </location>
</feature>
<dbReference type="OrthoDB" id="48356at2759"/>
<keyword evidence="2 11" id="KW-0812">Transmembrane</keyword>
<dbReference type="Pfam" id="PF13458">
    <property type="entry name" value="Peripla_BP_6"/>
    <property type="match status" value="1"/>
</dbReference>
<feature type="region of interest" description="Disordered" evidence="10">
    <location>
        <begin position="808"/>
        <end position="843"/>
    </location>
</feature>
<evidence type="ECO:0000313" key="15">
    <source>
        <dbReference type="Proteomes" id="UP000095751"/>
    </source>
</evidence>
<organism evidence="14 15">
    <name type="scientific">Fragilariopsis cylindrus CCMP1102</name>
    <dbReference type="NCBI Taxonomy" id="635003"/>
    <lineage>
        <taxon>Eukaryota</taxon>
        <taxon>Sar</taxon>
        <taxon>Stramenopiles</taxon>
        <taxon>Ochrophyta</taxon>
        <taxon>Bacillariophyta</taxon>
        <taxon>Bacillariophyceae</taxon>
        <taxon>Bacillariophycidae</taxon>
        <taxon>Bacillariales</taxon>
        <taxon>Bacillariaceae</taxon>
        <taxon>Fragilariopsis</taxon>
    </lineage>
</organism>
<dbReference type="InterPro" id="IPR028082">
    <property type="entry name" value="Peripla_BP_I"/>
</dbReference>
<dbReference type="KEGG" id="fcy:FRACYDRAFT_235200"/>
<feature type="transmembrane region" description="Helical" evidence="11">
    <location>
        <begin position="734"/>
        <end position="757"/>
    </location>
</feature>
<accession>A0A1E7FTZ2</accession>